<name>A0ABV7EHV2_9GAMM</name>
<dbReference type="RefSeq" id="WP_380685192.1">
    <property type="nucleotide sequence ID" value="NZ_JBHRSS010000001.1"/>
</dbReference>
<dbReference type="Gene3D" id="2.40.50.140">
    <property type="entry name" value="Nucleic acid-binding proteins"/>
    <property type="match status" value="1"/>
</dbReference>
<proteinExistence type="predicted"/>
<feature type="compositionally biased region" description="Acidic residues" evidence="5">
    <location>
        <begin position="304"/>
        <end position="313"/>
    </location>
</feature>
<dbReference type="PANTHER" id="PTHR47810">
    <property type="entry name" value="DNA LIGASE"/>
    <property type="match status" value="1"/>
</dbReference>
<evidence type="ECO:0000256" key="3">
    <source>
        <dbReference type="ARBA" id="ARBA00022763"/>
    </source>
</evidence>
<dbReference type="Pfam" id="PF14743">
    <property type="entry name" value="DNA_ligase_OB_2"/>
    <property type="match status" value="1"/>
</dbReference>
<evidence type="ECO:0000256" key="4">
    <source>
        <dbReference type="ARBA" id="ARBA00023204"/>
    </source>
</evidence>
<dbReference type="Proteomes" id="UP001595462">
    <property type="component" value="Unassembled WGS sequence"/>
</dbReference>
<feature type="region of interest" description="Disordered" evidence="5">
    <location>
        <begin position="276"/>
        <end position="313"/>
    </location>
</feature>
<dbReference type="InterPro" id="IPR029319">
    <property type="entry name" value="DNA_ligase_OB"/>
</dbReference>
<evidence type="ECO:0000256" key="1">
    <source>
        <dbReference type="ARBA" id="ARBA00022598"/>
    </source>
</evidence>
<evidence type="ECO:0000256" key="5">
    <source>
        <dbReference type="SAM" id="MobiDB-lite"/>
    </source>
</evidence>
<dbReference type="EC" id="6.5.1.1" evidence="8"/>
<dbReference type="InterPro" id="IPR050326">
    <property type="entry name" value="NAD_dep_DNA_ligaseB"/>
</dbReference>
<accession>A0ABV7EHV2</accession>
<sequence>MRQTITIRLAKAVALCLLLSATATAAPPPAVTLAESYTPGIALTDYWVSEKYDGVRGYWDGERLLTRGGTVINAPDWFTAGWPDTALDGELWSGYGEFARVSGIVRSHAADDAEWHDVSYRIFDLPDHPGHFDARVPAIVDTVAAIDEPWVIAIRQFHVDDAAALDAAFEDVLAHGGEGLVLHRGGAAYVAGRSDDLLKLKPFDDAEAKVVGINPGGGRLEGLMGSVDVVTPDGRAFAIGSGFSDDQRADPPPVGSWITYRYTGETATGLPRFARFLRRRPGGPPPEVVDSASNRSRSRFDGDLSADDAEEHR</sequence>
<dbReference type="GO" id="GO:0003910">
    <property type="term" value="F:DNA ligase (ATP) activity"/>
    <property type="evidence" value="ECO:0007669"/>
    <property type="project" value="UniProtKB-EC"/>
</dbReference>
<feature type="chain" id="PRO_5046319851" evidence="6">
    <location>
        <begin position="26"/>
        <end position="313"/>
    </location>
</feature>
<dbReference type="CDD" id="cd07896">
    <property type="entry name" value="Adenylation_kDNA_ligase_like"/>
    <property type="match status" value="1"/>
</dbReference>
<evidence type="ECO:0000313" key="9">
    <source>
        <dbReference type="Proteomes" id="UP001595462"/>
    </source>
</evidence>
<organism evidence="8 9">
    <name type="scientific">Salinisphaera aquimarina</name>
    <dbReference type="NCBI Taxonomy" id="2094031"/>
    <lineage>
        <taxon>Bacteria</taxon>
        <taxon>Pseudomonadati</taxon>
        <taxon>Pseudomonadota</taxon>
        <taxon>Gammaproteobacteria</taxon>
        <taxon>Salinisphaerales</taxon>
        <taxon>Salinisphaeraceae</taxon>
        <taxon>Salinisphaera</taxon>
    </lineage>
</organism>
<comment type="caution">
    <text evidence="8">The sequence shown here is derived from an EMBL/GenBank/DDBJ whole genome shotgun (WGS) entry which is preliminary data.</text>
</comment>
<keyword evidence="2" id="KW-0235">DNA replication</keyword>
<dbReference type="NCBIfam" id="NF006592">
    <property type="entry name" value="PRK09125.1"/>
    <property type="match status" value="1"/>
</dbReference>
<keyword evidence="4" id="KW-0234">DNA repair</keyword>
<dbReference type="EMBL" id="JBHRSS010000001">
    <property type="protein sequence ID" value="MFC3102289.1"/>
    <property type="molecule type" value="Genomic_DNA"/>
</dbReference>
<reference evidence="9" key="1">
    <citation type="journal article" date="2019" name="Int. J. Syst. Evol. Microbiol.">
        <title>The Global Catalogue of Microorganisms (GCM) 10K type strain sequencing project: providing services to taxonomists for standard genome sequencing and annotation.</title>
        <authorList>
            <consortium name="The Broad Institute Genomics Platform"/>
            <consortium name="The Broad Institute Genome Sequencing Center for Infectious Disease"/>
            <person name="Wu L."/>
            <person name="Ma J."/>
        </authorList>
    </citation>
    <scope>NUCLEOTIDE SEQUENCE [LARGE SCALE GENOMIC DNA]</scope>
    <source>
        <strain evidence="9">KCTC 52640</strain>
    </source>
</reference>
<keyword evidence="3" id="KW-0227">DNA damage</keyword>
<dbReference type="Gene3D" id="3.30.1490.70">
    <property type="match status" value="1"/>
</dbReference>
<dbReference type="PANTHER" id="PTHR47810:SF1">
    <property type="entry name" value="DNA LIGASE B"/>
    <property type="match status" value="1"/>
</dbReference>
<evidence type="ECO:0000256" key="2">
    <source>
        <dbReference type="ARBA" id="ARBA00022705"/>
    </source>
</evidence>
<feature type="signal peptide" evidence="6">
    <location>
        <begin position="1"/>
        <end position="25"/>
    </location>
</feature>
<dbReference type="SUPFAM" id="SSF56091">
    <property type="entry name" value="DNA ligase/mRNA capping enzyme, catalytic domain"/>
    <property type="match status" value="1"/>
</dbReference>
<gene>
    <name evidence="8" type="ORF">ACFOSU_00115</name>
</gene>
<evidence type="ECO:0000256" key="6">
    <source>
        <dbReference type="SAM" id="SignalP"/>
    </source>
</evidence>
<keyword evidence="9" id="KW-1185">Reference proteome</keyword>
<evidence type="ECO:0000313" key="8">
    <source>
        <dbReference type="EMBL" id="MFC3102289.1"/>
    </source>
</evidence>
<feature type="domain" description="DNA ligase OB-like" evidence="7">
    <location>
        <begin position="215"/>
        <end position="280"/>
    </location>
</feature>
<evidence type="ECO:0000259" key="7">
    <source>
        <dbReference type="Pfam" id="PF14743"/>
    </source>
</evidence>
<keyword evidence="1 8" id="KW-0436">Ligase</keyword>
<keyword evidence="6" id="KW-0732">Signal</keyword>
<dbReference type="CDD" id="cd08041">
    <property type="entry name" value="OBF_kDNA_ligase_like"/>
    <property type="match status" value="1"/>
</dbReference>
<dbReference type="SUPFAM" id="SSF50249">
    <property type="entry name" value="Nucleic acid-binding proteins"/>
    <property type="match status" value="1"/>
</dbReference>
<protein>
    <submittedName>
        <fullName evidence="8">DNA ligase</fullName>
        <ecNumber evidence="8">6.5.1.1</ecNumber>
    </submittedName>
</protein>
<dbReference type="InterPro" id="IPR012340">
    <property type="entry name" value="NA-bd_OB-fold"/>
</dbReference>
<dbReference type="Gene3D" id="3.30.470.30">
    <property type="entry name" value="DNA ligase/mRNA capping enzyme"/>
    <property type="match status" value="1"/>
</dbReference>